<name>A0A517ZD27_9PLAN</name>
<keyword evidence="1" id="KW-0479">Metal-binding</keyword>
<proteinExistence type="predicted"/>
<accession>A0A517ZD27</accession>
<dbReference type="SUPFAM" id="SSF102114">
    <property type="entry name" value="Radical SAM enzymes"/>
    <property type="match status" value="1"/>
</dbReference>
<dbReference type="AlphaFoldDB" id="A0A517ZD27"/>
<feature type="domain" description="Elp3/MiaA/NifB-like radical SAM core" evidence="4">
    <location>
        <begin position="69"/>
        <end position="293"/>
    </location>
</feature>
<dbReference type="Pfam" id="PF04055">
    <property type="entry name" value="Radical_SAM"/>
    <property type="match status" value="1"/>
</dbReference>
<dbReference type="OrthoDB" id="9785699at2"/>
<dbReference type="Gene3D" id="3.80.30.30">
    <property type="match status" value="1"/>
</dbReference>
<dbReference type="InterPro" id="IPR040086">
    <property type="entry name" value="MJ0683-like"/>
</dbReference>
<keyword evidence="2" id="KW-0408">Iron</keyword>
<dbReference type="PANTHER" id="PTHR43432">
    <property type="entry name" value="SLR0285 PROTEIN"/>
    <property type="match status" value="1"/>
</dbReference>
<dbReference type="InterPro" id="IPR007197">
    <property type="entry name" value="rSAM"/>
</dbReference>
<reference evidence="5 6" key="1">
    <citation type="submission" date="2019-02" db="EMBL/GenBank/DDBJ databases">
        <title>Deep-cultivation of Planctomycetes and their phenomic and genomic characterization uncovers novel biology.</title>
        <authorList>
            <person name="Wiegand S."/>
            <person name="Jogler M."/>
            <person name="Boedeker C."/>
            <person name="Pinto D."/>
            <person name="Vollmers J."/>
            <person name="Rivas-Marin E."/>
            <person name="Kohn T."/>
            <person name="Peeters S.H."/>
            <person name="Heuer A."/>
            <person name="Rast P."/>
            <person name="Oberbeckmann S."/>
            <person name="Bunk B."/>
            <person name="Jeske O."/>
            <person name="Meyerdierks A."/>
            <person name="Storesund J.E."/>
            <person name="Kallscheuer N."/>
            <person name="Luecker S."/>
            <person name="Lage O.M."/>
            <person name="Pohl T."/>
            <person name="Merkel B.J."/>
            <person name="Hornburger P."/>
            <person name="Mueller R.-W."/>
            <person name="Bruemmer F."/>
            <person name="Labrenz M."/>
            <person name="Spormann A.M."/>
            <person name="Op den Camp H."/>
            <person name="Overmann J."/>
            <person name="Amann R."/>
            <person name="Jetten M.S.M."/>
            <person name="Mascher T."/>
            <person name="Medema M.H."/>
            <person name="Devos D.P."/>
            <person name="Kaster A.-K."/>
            <person name="Ovreas L."/>
            <person name="Rohde M."/>
            <person name="Galperin M.Y."/>
            <person name="Jogler C."/>
        </authorList>
    </citation>
    <scope>NUCLEOTIDE SEQUENCE [LARGE SCALE GENOMIC DNA]</scope>
    <source>
        <strain evidence="5 6">Mal4</strain>
    </source>
</reference>
<dbReference type="KEGG" id="mri:Mal4_47210"/>
<dbReference type="RefSeq" id="WP_145371615.1">
    <property type="nucleotide sequence ID" value="NZ_CP036275.1"/>
</dbReference>
<dbReference type="InterPro" id="IPR006638">
    <property type="entry name" value="Elp3/MiaA/NifB-like_rSAM"/>
</dbReference>
<dbReference type="GO" id="GO:0003824">
    <property type="term" value="F:catalytic activity"/>
    <property type="evidence" value="ECO:0007669"/>
    <property type="project" value="InterPro"/>
</dbReference>
<keyword evidence="6" id="KW-1185">Reference proteome</keyword>
<dbReference type="SFLD" id="SFLDS00029">
    <property type="entry name" value="Radical_SAM"/>
    <property type="match status" value="1"/>
</dbReference>
<evidence type="ECO:0000256" key="2">
    <source>
        <dbReference type="ARBA" id="ARBA00023004"/>
    </source>
</evidence>
<gene>
    <name evidence="5" type="ORF">Mal4_47210</name>
</gene>
<dbReference type="CDD" id="cd01335">
    <property type="entry name" value="Radical_SAM"/>
    <property type="match status" value="1"/>
</dbReference>
<evidence type="ECO:0000313" key="6">
    <source>
        <dbReference type="Proteomes" id="UP000320496"/>
    </source>
</evidence>
<keyword evidence="3" id="KW-0411">Iron-sulfur</keyword>
<dbReference type="SFLD" id="SFLDG01084">
    <property type="entry name" value="Uncharacterised_Radical_SAM_Su"/>
    <property type="match status" value="1"/>
</dbReference>
<dbReference type="GO" id="GO:0046872">
    <property type="term" value="F:metal ion binding"/>
    <property type="evidence" value="ECO:0007669"/>
    <property type="project" value="UniProtKB-KW"/>
</dbReference>
<dbReference type="SMART" id="SM00729">
    <property type="entry name" value="Elp3"/>
    <property type="match status" value="1"/>
</dbReference>
<dbReference type="NCBIfam" id="NF033668">
    <property type="entry name" value="rSAM_PA0069"/>
    <property type="match status" value="1"/>
</dbReference>
<dbReference type="EMBL" id="CP036275">
    <property type="protein sequence ID" value="QDU40365.1"/>
    <property type="molecule type" value="Genomic_DNA"/>
</dbReference>
<evidence type="ECO:0000313" key="5">
    <source>
        <dbReference type="EMBL" id="QDU40365.1"/>
    </source>
</evidence>
<evidence type="ECO:0000259" key="4">
    <source>
        <dbReference type="SMART" id="SM00729"/>
    </source>
</evidence>
<organism evidence="5 6">
    <name type="scientific">Maioricimonas rarisocia</name>
    <dbReference type="NCBI Taxonomy" id="2528026"/>
    <lineage>
        <taxon>Bacteria</taxon>
        <taxon>Pseudomonadati</taxon>
        <taxon>Planctomycetota</taxon>
        <taxon>Planctomycetia</taxon>
        <taxon>Planctomycetales</taxon>
        <taxon>Planctomycetaceae</taxon>
        <taxon>Maioricimonas</taxon>
    </lineage>
</organism>
<dbReference type="GO" id="GO:0051536">
    <property type="term" value="F:iron-sulfur cluster binding"/>
    <property type="evidence" value="ECO:0007669"/>
    <property type="project" value="UniProtKB-KW"/>
</dbReference>
<dbReference type="Proteomes" id="UP000320496">
    <property type="component" value="Chromosome"/>
</dbReference>
<protein>
    <submittedName>
        <fullName evidence="5">Radical SAM superfamily protein</fullName>
    </submittedName>
</protein>
<dbReference type="PANTHER" id="PTHR43432:SF3">
    <property type="entry name" value="SLR0285 PROTEIN"/>
    <property type="match status" value="1"/>
</dbReference>
<evidence type="ECO:0000256" key="1">
    <source>
        <dbReference type="ARBA" id="ARBA00022723"/>
    </source>
</evidence>
<sequence length="360" mass="40614">MNDRATPPPGRGAQIHPPNRFETVWYEEDYDHSDDPAADFEAARRPQTEYLPDESRSVVTENNSPDIAFRYSLNPYRGCQHGCSYCYARPSHEYLGLNAGLDFESKIFVKHKAPQLFRDWLSREKWEPELIAFSGITDCYQPAERKFRLTRGCLEVARDARQPVGIVTKNALICRDRDVLQPMAEQNVVHVSISVTTLDADLARLMEPRTSIPAARLRAIRELSAAGIPVAVMVAPVIPGLNDHEIPAILEAAADAGASAASYVLLRLPLTVRPVFLEWLERTQPSRYDRVVSRIESSRGGKLNSAEFGKRMRGEGLIAEQIRQTFQVFAKRHGLTRRQRNLDTSGFVRPQPTSGQMRLF</sequence>
<evidence type="ECO:0000256" key="3">
    <source>
        <dbReference type="ARBA" id="ARBA00023014"/>
    </source>
</evidence>
<dbReference type="InterPro" id="IPR058240">
    <property type="entry name" value="rSAM_sf"/>
</dbReference>